<gene>
    <name evidence="1" type="ORF">DFH08DRAFT_156103</name>
</gene>
<dbReference type="Proteomes" id="UP001218218">
    <property type="component" value="Unassembled WGS sequence"/>
</dbReference>
<evidence type="ECO:0000313" key="1">
    <source>
        <dbReference type="EMBL" id="KAJ7348017.1"/>
    </source>
</evidence>
<organism evidence="1 2">
    <name type="scientific">Mycena albidolilacea</name>
    <dbReference type="NCBI Taxonomy" id="1033008"/>
    <lineage>
        <taxon>Eukaryota</taxon>
        <taxon>Fungi</taxon>
        <taxon>Dikarya</taxon>
        <taxon>Basidiomycota</taxon>
        <taxon>Agaricomycotina</taxon>
        <taxon>Agaricomycetes</taxon>
        <taxon>Agaricomycetidae</taxon>
        <taxon>Agaricales</taxon>
        <taxon>Marasmiineae</taxon>
        <taxon>Mycenaceae</taxon>
        <taxon>Mycena</taxon>
    </lineage>
</organism>
<comment type="caution">
    <text evidence="1">The sequence shown here is derived from an EMBL/GenBank/DDBJ whole genome shotgun (WGS) entry which is preliminary data.</text>
</comment>
<protein>
    <submittedName>
        <fullName evidence="1">Uncharacterized protein</fullName>
    </submittedName>
</protein>
<evidence type="ECO:0000313" key="2">
    <source>
        <dbReference type="Proteomes" id="UP001218218"/>
    </source>
</evidence>
<dbReference type="EMBL" id="JARIHO010000018">
    <property type="protein sequence ID" value="KAJ7348017.1"/>
    <property type="molecule type" value="Genomic_DNA"/>
</dbReference>
<reference evidence="1" key="1">
    <citation type="submission" date="2023-03" db="EMBL/GenBank/DDBJ databases">
        <title>Massive genome expansion in bonnet fungi (Mycena s.s.) driven by repeated elements and novel gene families across ecological guilds.</title>
        <authorList>
            <consortium name="Lawrence Berkeley National Laboratory"/>
            <person name="Harder C.B."/>
            <person name="Miyauchi S."/>
            <person name="Viragh M."/>
            <person name="Kuo A."/>
            <person name="Thoen E."/>
            <person name="Andreopoulos B."/>
            <person name="Lu D."/>
            <person name="Skrede I."/>
            <person name="Drula E."/>
            <person name="Henrissat B."/>
            <person name="Morin E."/>
            <person name="Kohler A."/>
            <person name="Barry K."/>
            <person name="LaButti K."/>
            <person name="Morin E."/>
            <person name="Salamov A."/>
            <person name="Lipzen A."/>
            <person name="Mereny Z."/>
            <person name="Hegedus B."/>
            <person name="Baldrian P."/>
            <person name="Stursova M."/>
            <person name="Weitz H."/>
            <person name="Taylor A."/>
            <person name="Grigoriev I.V."/>
            <person name="Nagy L.G."/>
            <person name="Martin F."/>
            <person name="Kauserud H."/>
        </authorList>
    </citation>
    <scope>NUCLEOTIDE SEQUENCE</scope>
    <source>
        <strain evidence="1">CBHHK002</strain>
    </source>
</reference>
<dbReference type="AlphaFoldDB" id="A0AAD7ERI6"/>
<name>A0AAD7ERI6_9AGAR</name>
<accession>A0AAD7ERI6</accession>
<keyword evidence="2" id="KW-1185">Reference proteome</keyword>
<sequence>MVDGVRSASLCNLASYARSRFHATALSPSSSLPLTSLPAPRPSLFASFTALAPLMAGHPYVDVSHAPDSRLPAKDAPGFSVSVLRTGVRPSFAASRETSVCRCLRTTSTLMAALATPVVSFHHRGPPSSLCRVFLARRAAAPARICLLRQASPTPVLPAPQQIPLQGPTPVTAPTSVGYRPMEIRYSWTL</sequence>
<proteinExistence type="predicted"/>